<keyword evidence="5" id="KW-0378">Hydrolase</keyword>
<name>A0A344LVL6_9FLAO</name>
<gene>
    <name evidence="10" type="ORF">HYN86_15665</name>
</gene>
<dbReference type="InterPro" id="IPR003651">
    <property type="entry name" value="Endonuclease3_FeS-loop_motif"/>
</dbReference>
<dbReference type="GO" id="GO:0004519">
    <property type="term" value="F:endonuclease activity"/>
    <property type="evidence" value="ECO:0007669"/>
    <property type="project" value="UniProtKB-KW"/>
</dbReference>
<dbReference type="InterPro" id="IPR003265">
    <property type="entry name" value="HhH-GPD_domain"/>
</dbReference>
<dbReference type="CDD" id="cd00056">
    <property type="entry name" value="ENDO3c"/>
    <property type="match status" value="1"/>
</dbReference>
<dbReference type="SMART" id="SM00525">
    <property type="entry name" value="FES"/>
    <property type="match status" value="1"/>
</dbReference>
<keyword evidence="6" id="KW-0408">Iron</keyword>
<keyword evidence="10" id="KW-0255">Endonuclease</keyword>
<dbReference type="GO" id="GO:0019104">
    <property type="term" value="F:DNA N-glycosylase activity"/>
    <property type="evidence" value="ECO:0007669"/>
    <property type="project" value="TreeGrafter"/>
</dbReference>
<keyword evidence="4" id="KW-0227">DNA damage</keyword>
<dbReference type="PIRSF" id="PIRSF001435">
    <property type="entry name" value="Nth"/>
    <property type="match status" value="1"/>
</dbReference>
<sequence length="216" mass="24454">MDLFGESLNWETKLKPILKKYKDKKHPLEYKNTYQLLIIVVLSAQDSDANINNVAPALFEKFPTLNSLSKTDLDTFLPYITKVRNHGTKANWLLEIAKTIKNDKDIPLTMSGLTALKGVGRKSANVILRETHQPAEGIIADLHVIRVAPRIGIVKESKDGNKIEKDLMQVLPKNVWSEIGMAISFLGREICRPKPKCEECLLTDICLYYNTKVLHN</sequence>
<dbReference type="Proteomes" id="UP000251561">
    <property type="component" value="Chromosome"/>
</dbReference>
<dbReference type="Pfam" id="PF00730">
    <property type="entry name" value="HhH-GPD"/>
    <property type="match status" value="1"/>
</dbReference>
<dbReference type="PANTHER" id="PTHR10359">
    <property type="entry name" value="A/G-SPECIFIC ADENINE GLYCOSYLASE/ENDONUCLEASE III"/>
    <property type="match status" value="1"/>
</dbReference>
<reference evidence="10 11" key="1">
    <citation type="submission" date="2018-06" db="EMBL/GenBank/DDBJ databases">
        <title>Genome sequencing of Flavobacterium.</title>
        <authorList>
            <person name="Baek M.-G."/>
            <person name="Yi H."/>
        </authorList>
    </citation>
    <scope>NUCLEOTIDE SEQUENCE [LARGE SCALE GENOMIC DNA]</scope>
    <source>
        <strain evidence="10 11">HYN0086</strain>
    </source>
</reference>
<dbReference type="GO" id="GO:0006285">
    <property type="term" value="P:base-excision repair, AP site formation"/>
    <property type="evidence" value="ECO:0007669"/>
    <property type="project" value="TreeGrafter"/>
</dbReference>
<dbReference type="EMBL" id="CP030261">
    <property type="protein sequence ID" value="AXB57958.1"/>
    <property type="molecule type" value="Genomic_DNA"/>
</dbReference>
<proteinExistence type="predicted"/>
<evidence type="ECO:0000313" key="11">
    <source>
        <dbReference type="Proteomes" id="UP000251561"/>
    </source>
</evidence>
<dbReference type="PANTHER" id="PTHR10359:SF18">
    <property type="entry name" value="ENDONUCLEASE III"/>
    <property type="match status" value="1"/>
</dbReference>
<dbReference type="RefSeq" id="WP_113678888.1">
    <property type="nucleotide sequence ID" value="NZ_CP030261.1"/>
</dbReference>
<dbReference type="OrthoDB" id="9800977at2"/>
<dbReference type="GO" id="GO:0046872">
    <property type="term" value="F:metal ion binding"/>
    <property type="evidence" value="ECO:0007669"/>
    <property type="project" value="UniProtKB-KW"/>
</dbReference>
<dbReference type="AlphaFoldDB" id="A0A344LVL6"/>
<keyword evidence="7" id="KW-0411">Iron-sulfur</keyword>
<evidence type="ECO:0000259" key="9">
    <source>
        <dbReference type="SMART" id="SM00478"/>
    </source>
</evidence>
<evidence type="ECO:0000256" key="7">
    <source>
        <dbReference type="ARBA" id="ARBA00023014"/>
    </source>
</evidence>
<feature type="domain" description="HhH-GPD" evidence="9">
    <location>
        <begin position="42"/>
        <end position="189"/>
    </location>
</feature>
<dbReference type="Gene3D" id="1.10.340.30">
    <property type="entry name" value="Hypothetical protein, domain 2"/>
    <property type="match status" value="1"/>
</dbReference>
<evidence type="ECO:0000256" key="6">
    <source>
        <dbReference type="ARBA" id="ARBA00023004"/>
    </source>
</evidence>
<protein>
    <submittedName>
        <fullName evidence="10">Endonuclease III</fullName>
    </submittedName>
</protein>
<dbReference type="InterPro" id="IPR023170">
    <property type="entry name" value="HhH_base_excis_C"/>
</dbReference>
<evidence type="ECO:0000256" key="8">
    <source>
        <dbReference type="ARBA" id="ARBA00023295"/>
    </source>
</evidence>
<evidence type="ECO:0000256" key="3">
    <source>
        <dbReference type="ARBA" id="ARBA00022723"/>
    </source>
</evidence>
<dbReference type="GO" id="GO:0051539">
    <property type="term" value="F:4 iron, 4 sulfur cluster binding"/>
    <property type="evidence" value="ECO:0007669"/>
    <property type="project" value="UniProtKB-KW"/>
</dbReference>
<keyword evidence="8" id="KW-0326">Glycosidase</keyword>
<keyword evidence="3" id="KW-0479">Metal-binding</keyword>
<evidence type="ECO:0000313" key="10">
    <source>
        <dbReference type="EMBL" id="AXB57958.1"/>
    </source>
</evidence>
<keyword evidence="2" id="KW-0004">4Fe-4S</keyword>
<evidence type="ECO:0000256" key="1">
    <source>
        <dbReference type="ARBA" id="ARBA00001966"/>
    </source>
</evidence>
<dbReference type="Gene3D" id="1.10.1670.10">
    <property type="entry name" value="Helix-hairpin-Helix base-excision DNA repair enzymes (C-terminal)"/>
    <property type="match status" value="1"/>
</dbReference>
<dbReference type="KEGG" id="ffl:HYN86_15665"/>
<evidence type="ECO:0000256" key="5">
    <source>
        <dbReference type="ARBA" id="ARBA00022801"/>
    </source>
</evidence>
<dbReference type="SUPFAM" id="SSF48150">
    <property type="entry name" value="DNA-glycosylase"/>
    <property type="match status" value="1"/>
</dbReference>
<dbReference type="InterPro" id="IPR011257">
    <property type="entry name" value="DNA_glycosylase"/>
</dbReference>
<dbReference type="SMART" id="SM00478">
    <property type="entry name" value="ENDO3c"/>
    <property type="match status" value="1"/>
</dbReference>
<organism evidence="10 11">
    <name type="scientific">Flavobacterium fluviale</name>
    <dbReference type="NCBI Taxonomy" id="2249356"/>
    <lineage>
        <taxon>Bacteria</taxon>
        <taxon>Pseudomonadati</taxon>
        <taxon>Bacteroidota</taxon>
        <taxon>Flavobacteriia</taxon>
        <taxon>Flavobacteriales</taxon>
        <taxon>Flavobacteriaceae</taxon>
        <taxon>Flavobacterium</taxon>
    </lineage>
</organism>
<accession>A0A344LVL6</accession>
<evidence type="ECO:0000256" key="2">
    <source>
        <dbReference type="ARBA" id="ARBA00022485"/>
    </source>
</evidence>
<keyword evidence="10" id="KW-0540">Nuclease</keyword>
<keyword evidence="11" id="KW-1185">Reference proteome</keyword>
<comment type="cofactor">
    <cofactor evidence="1">
        <name>[4Fe-4S] cluster</name>
        <dbReference type="ChEBI" id="CHEBI:49883"/>
    </cofactor>
</comment>
<evidence type="ECO:0000256" key="4">
    <source>
        <dbReference type="ARBA" id="ARBA00022763"/>
    </source>
</evidence>